<dbReference type="STRING" id="599839.J4GJ17"/>
<feature type="compositionally biased region" description="Low complexity" evidence="1">
    <location>
        <begin position="196"/>
        <end position="205"/>
    </location>
</feature>
<dbReference type="RefSeq" id="XP_012176879.1">
    <property type="nucleotide sequence ID" value="XM_012321489.1"/>
</dbReference>
<name>J4GJ17_9APHY</name>
<accession>J4GJ17</accession>
<protein>
    <submittedName>
        <fullName evidence="2">Uncharacterized protein</fullName>
    </submittedName>
</protein>
<evidence type="ECO:0000256" key="1">
    <source>
        <dbReference type="SAM" id="MobiDB-lite"/>
    </source>
</evidence>
<sequence length="344" mass="37657">MFNEFSFLHLDNCFDALSLNNLQSPPSHYSSHADGPCVPSIARNHSSIHESLPLLPSEDFASVENLDGAEGTLYESDLVSAANVLTMRSRENSLHLDLGVHGYILDFSSYVALDPGVENVVDCDSPFPVLNDPLGLDGFLTPENTIPITYAPVLPCKELPAPFSCSIIPGAYAQAPARQIINDTSTPVRRSPARVSPYSSPFSSTPSLSKLPTSISTRRLRNSQIRLSDSDFMIALAVAVDALVCPVPSCGYAPSDGHRGDLKRHLNIHRAPTSREEWMCCGLPVPPDRACGKDLHDVYEYKGLLMAGGCQHYFSRKDALVRHLKTRKGRCRGDIRLAERLSQL</sequence>
<evidence type="ECO:0000313" key="2">
    <source>
        <dbReference type="EMBL" id="CCM06858.1"/>
    </source>
</evidence>
<evidence type="ECO:0000313" key="3">
    <source>
        <dbReference type="Proteomes" id="UP000006352"/>
    </source>
</evidence>
<dbReference type="OrthoDB" id="8922241at2759"/>
<dbReference type="Proteomes" id="UP000006352">
    <property type="component" value="Unassembled WGS sequence"/>
</dbReference>
<dbReference type="InParanoid" id="J4GJ17"/>
<feature type="region of interest" description="Disordered" evidence="1">
    <location>
        <begin position="183"/>
        <end position="205"/>
    </location>
</feature>
<dbReference type="EMBL" id="HE797536">
    <property type="protein sequence ID" value="CCM06858.1"/>
    <property type="molecule type" value="Genomic_DNA"/>
</dbReference>
<organism evidence="2 3">
    <name type="scientific">Fibroporia radiculosa</name>
    <dbReference type="NCBI Taxonomy" id="599839"/>
    <lineage>
        <taxon>Eukaryota</taxon>
        <taxon>Fungi</taxon>
        <taxon>Dikarya</taxon>
        <taxon>Basidiomycota</taxon>
        <taxon>Agaricomycotina</taxon>
        <taxon>Agaricomycetes</taxon>
        <taxon>Polyporales</taxon>
        <taxon>Fibroporiaceae</taxon>
        <taxon>Fibroporia</taxon>
    </lineage>
</organism>
<keyword evidence="3" id="KW-1185">Reference proteome</keyword>
<reference evidence="2 3" key="1">
    <citation type="journal article" date="2012" name="Appl. Environ. Microbiol.">
        <title>Short-read sequencing for genomic analysis of the brown rot fungus Fibroporia radiculosa.</title>
        <authorList>
            <person name="Tang J.D."/>
            <person name="Perkins A.D."/>
            <person name="Sonstegard T.S."/>
            <person name="Schroeder S.G."/>
            <person name="Burgess S.C."/>
            <person name="Diehl S.V."/>
        </authorList>
    </citation>
    <scope>NUCLEOTIDE SEQUENCE [LARGE SCALE GENOMIC DNA]</scope>
    <source>
        <strain evidence="2 3">TFFH 294</strain>
    </source>
</reference>
<proteinExistence type="predicted"/>
<dbReference type="HOGENOM" id="CLU_756494_0_0_1"/>
<dbReference type="GeneID" id="24101758"/>
<dbReference type="AlphaFoldDB" id="J4GJ17"/>
<gene>
    <name evidence="2" type="ORF">FIBRA_09164</name>
</gene>